<evidence type="ECO:0000313" key="2">
    <source>
        <dbReference type="EMBL" id="URE35326.1"/>
    </source>
</evidence>
<proteinExistence type="predicted"/>
<name>A0A9E7HL47_9LILI</name>
<organism evidence="2 3">
    <name type="scientific">Musa troglodytarum</name>
    <name type="common">fe'i banana</name>
    <dbReference type="NCBI Taxonomy" id="320322"/>
    <lineage>
        <taxon>Eukaryota</taxon>
        <taxon>Viridiplantae</taxon>
        <taxon>Streptophyta</taxon>
        <taxon>Embryophyta</taxon>
        <taxon>Tracheophyta</taxon>
        <taxon>Spermatophyta</taxon>
        <taxon>Magnoliopsida</taxon>
        <taxon>Liliopsida</taxon>
        <taxon>Zingiberales</taxon>
        <taxon>Musaceae</taxon>
        <taxon>Musa</taxon>
    </lineage>
</organism>
<sequence>MDRREAAGPKSRDPPTLLPRSPRAIPEAYGNTLPYDLCSEMGGARGRGWCWCSTWWHMHSPFAPPQPPPEMLVKLSEREGLDHELFSKAKARGRKPTRHSNLCDCLHAATILYTFDFHLSMASTIFSVKVIKISKVSIDRSIEAFSSPPVLVCSAIIDQVWSSARSAHGFH</sequence>
<evidence type="ECO:0000256" key="1">
    <source>
        <dbReference type="SAM" id="MobiDB-lite"/>
    </source>
</evidence>
<dbReference type="EMBL" id="CP097510">
    <property type="protein sequence ID" value="URE35326.1"/>
    <property type="molecule type" value="Genomic_DNA"/>
</dbReference>
<gene>
    <name evidence="2" type="ORF">MUK42_36982</name>
</gene>
<dbReference type="AlphaFoldDB" id="A0A9E7HL47"/>
<dbReference type="Proteomes" id="UP001055439">
    <property type="component" value="Chromosome 8"/>
</dbReference>
<reference evidence="2" key="1">
    <citation type="submission" date="2022-05" db="EMBL/GenBank/DDBJ databases">
        <title>The Musa troglodytarum L. genome provides insights into the mechanism of non-climacteric behaviour and enrichment of carotenoids.</title>
        <authorList>
            <person name="Wang J."/>
        </authorList>
    </citation>
    <scope>NUCLEOTIDE SEQUENCE</scope>
    <source>
        <tissue evidence="2">Leaf</tissue>
    </source>
</reference>
<feature type="compositionally biased region" description="Basic and acidic residues" evidence="1">
    <location>
        <begin position="1"/>
        <end position="13"/>
    </location>
</feature>
<accession>A0A9E7HL47</accession>
<protein>
    <submittedName>
        <fullName evidence="2">Uncharacterized protein</fullName>
    </submittedName>
</protein>
<evidence type="ECO:0000313" key="3">
    <source>
        <dbReference type="Proteomes" id="UP001055439"/>
    </source>
</evidence>
<keyword evidence="3" id="KW-1185">Reference proteome</keyword>
<feature type="region of interest" description="Disordered" evidence="1">
    <location>
        <begin position="1"/>
        <end position="23"/>
    </location>
</feature>